<keyword evidence="1" id="KW-0408">Iron</keyword>
<evidence type="ECO:0000313" key="3">
    <source>
        <dbReference type="EMBL" id="PWU46689.1"/>
    </source>
</evidence>
<dbReference type="OrthoDB" id="4420166at2"/>
<evidence type="ECO:0000256" key="1">
    <source>
        <dbReference type="ARBA" id="ARBA00023004"/>
    </source>
</evidence>
<gene>
    <name evidence="3" type="ORF">DLJ46_17240</name>
</gene>
<dbReference type="SUPFAM" id="SSF50037">
    <property type="entry name" value="C-terminal domain of transcriptional repressors"/>
    <property type="match status" value="1"/>
</dbReference>
<accession>A0A317K0T6</accession>
<dbReference type="SMART" id="SM00899">
    <property type="entry name" value="FeoA"/>
    <property type="match status" value="1"/>
</dbReference>
<dbReference type="InterPro" id="IPR038157">
    <property type="entry name" value="FeoA_core_dom"/>
</dbReference>
<comment type="caution">
    <text evidence="3">The sequence shown here is derived from an EMBL/GenBank/DDBJ whole genome shotgun (WGS) entry which is preliminary data.</text>
</comment>
<organism evidence="3 4">
    <name type="scientific">Micromonospora globispora</name>
    <dbReference type="NCBI Taxonomy" id="1450148"/>
    <lineage>
        <taxon>Bacteria</taxon>
        <taxon>Bacillati</taxon>
        <taxon>Actinomycetota</taxon>
        <taxon>Actinomycetes</taxon>
        <taxon>Micromonosporales</taxon>
        <taxon>Micromonosporaceae</taxon>
        <taxon>Micromonospora</taxon>
    </lineage>
</organism>
<feature type="non-terminal residue" evidence="3">
    <location>
        <position position="71"/>
    </location>
</feature>
<dbReference type="Proteomes" id="UP000245683">
    <property type="component" value="Unassembled WGS sequence"/>
</dbReference>
<dbReference type="AlphaFoldDB" id="A0A317K0T6"/>
<proteinExistence type="predicted"/>
<reference evidence="4" key="1">
    <citation type="submission" date="2018-05" db="EMBL/GenBank/DDBJ databases">
        <title>Micromonospora globispora sp. nov. and Micromonospora rugosa sp. nov., isolated from marine sediment.</title>
        <authorList>
            <person name="Carro L."/>
            <person name="Aysel V."/>
            <person name="Cetin D."/>
            <person name="Igual J.M."/>
            <person name="Klenk H.-P."/>
            <person name="Trujillo M.E."/>
            <person name="Sahin N."/>
        </authorList>
    </citation>
    <scope>NUCLEOTIDE SEQUENCE [LARGE SCALE GENOMIC DNA]</scope>
    <source>
        <strain evidence="4">S2904</strain>
    </source>
</reference>
<keyword evidence="4" id="KW-1185">Reference proteome</keyword>
<name>A0A317K0T6_9ACTN</name>
<dbReference type="Pfam" id="PF04023">
    <property type="entry name" value="FeoA"/>
    <property type="match status" value="1"/>
</dbReference>
<dbReference type="Gene3D" id="2.30.30.90">
    <property type="match status" value="1"/>
</dbReference>
<dbReference type="EMBL" id="QGSV01000214">
    <property type="protein sequence ID" value="PWU46689.1"/>
    <property type="molecule type" value="Genomic_DNA"/>
</dbReference>
<evidence type="ECO:0000313" key="4">
    <source>
        <dbReference type="Proteomes" id="UP000245683"/>
    </source>
</evidence>
<dbReference type="InterPro" id="IPR007167">
    <property type="entry name" value="Fe-transptr_FeoA-like"/>
</dbReference>
<dbReference type="InterPro" id="IPR008988">
    <property type="entry name" value="Transcriptional_repressor_C"/>
</dbReference>
<evidence type="ECO:0000259" key="2">
    <source>
        <dbReference type="SMART" id="SM00899"/>
    </source>
</evidence>
<sequence>MTMTLRDCQPGADVVLRRVAETCSRRRLAEWGLVPGAPVRLVARGPAGGLILALGDTRIALDSRTADTVLV</sequence>
<feature type="domain" description="Ferrous iron transporter FeoA-like" evidence="2">
    <location>
        <begin position="3"/>
        <end position="71"/>
    </location>
</feature>
<protein>
    <submittedName>
        <fullName evidence="3">Ferrous iron transport protein A</fullName>
    </submittedName>
</protein>
<dbReference type="GO" id="GO:0046914">
    <property type="term" value="F:transition metal ion binding"/>
    <property type="evidence" value="ECO:0007669"/>
    <property type="project" value="InterPro"/>
</dbReference>